<evidence type="ECO:0000313" key="8">
    <source>
        <dbReference type="Proteomes" id="UP000283077"/>
    </source>
</evidence>
<dbReference type="Gene3D" id="2.115.10.20">
    <property type="entry name" value="Glycosyl hydrolase domain, family 43"/>
    <property type="match status" value="1"/>
</dbReference>
<feature type="domain" description="Ricin B lectin" evidence="6">
    <location>
        <begin position="477"/>
        <end position="562"/>
    </location>
</feature>
<evidence type="ECO:0000256" key="2">
    <source>
        <dbReference type="ARBA" id="ARBA00022729"/>
    </source>
</evidence>
<evidence type="ECO:0000256" key="4">
    <source>
        <dbReference type="ARBA" id="ARBA00023295"/>
    </source>
</evidence>
<dbReference type="OrthoDB" id="177947at2"/>
<dbReference type="InterPro" id="IPR000772">
    <property type="entry name" value="Ricin_B_lectin"/>
</dbReference>
<keyword evidence="8" id="KW-1185">Reference proteome</keyword>
<protein>
    <submittedName>
        <fullName evidence="7">Alpha-L-arabinofuranosidase</fullName>
    </submittedName>
</protein>
<feature type="chain" id="PRO_5019122779" evidence="5">
    <location>
        <begin position="21"/>
        <end position="625"/>
    </location>
</feature>
<sequence>MTLNLATLSTLALLVTIGLAQTPAEAMTSDKADAVKSAAVSDGSFTNPLFPNGADPWLEYFDGNYYLTTTTWTSELVMRKSPTLAGLATATPINVWSATDPKRCCNFWAFEFHRLKGPNGYRWYMMYTAGQDGTLDHQHLNVLESAGDDPMGPYEYKGTMMPDVWNIDGNYLTFKDKLYLIYSQWQGDQQLNLIVPMDNPWTLTAGVKPMVLTRPELAWEISGRKVTEGAEVLQHQGRTFVTYSASFCDTPDYKLGLLELTGDDPMNPAHWQKSPQPVFSRTEQVFGPGHNGFFKSPDGKEHWLVYHGNDKASDGCSASRSLRAQKFSFDQNGLPVFGKPLAPGVKVAAPSGEHTPLTTKVQGQRLQLQAGGLCLTADAKGKVSKASCTISSVVSGTDPGVAGDAASFWVADALATDGLRLNHPATGQFLTRTSKGYQLSPWQQQPEQQFTWLDGQLQSLSTPAVAKTECAENDLRCQSWQLLPVGNAVLLSQQSGKAVTVADCAKSMGAKVQQDAWSGKLCQQWQVKAGEKGFVRLQPAHAPELCLQVKDDAVVPGAGLVQGSCQAKTALWRLTPVTGGGLLLENGYSKQLVDLSSCGLADGTALAQAPKLGHACQVFHLRAPK</sequence>
<dbReference type="PANTHER" id="PTHR43817">
    <property type="entry name" value="GLYCOSYL HYDROLASE"/>
    <property type="match status" value="1"/>
</dbReference>
<reference evidence="7 8" key="1">
    <citation type="submission" date="2019-01" db="EMBL/GenBank/DDBJ databases">
        <authorList>
            <person name="Chen W.-M."/>
        </authorList>
    </citation>
    <scope>NUCLEOTIDE SEQUENCE [LARGE SCALE GENOMIC DNA]</scope>
    <source>
        <strain evidence="7 8">KYPC3</strain>
    </source>
</reference>
<name>A0A437QBX4_9GAMM</name>
<comment type="caution">
    <text evidence="7">The sequence shown here is derived from an EMBL/GenBank/DDBJ whole genome shotgun (WGS) entry which is preliminary data.</text>
</comment>
<dbReference type="CDD" id="cd18820">
    <property type="entry name" value="GH43_LbAraf43-like"/>
    <property type="match status" value="1"/>
</dbReference>
<dbReference type="EMBL" id="SACS01000030">
    <property type="protein sequence ID" value="RVU32058.1"/>
    <property type="molecule type" value="Genomic_DNA"/>
</dbReference>
<evidence type="ECO:0000313" key="7">
    <source>
        <dbReference type="EMBL" id="RVU32058.1"/>
    </source>
</evidence>
<dbReference type="SUPFAM" id="SSF50370">
    <property type="entry name" value="Ricin B-like lectins"/>
    <property type="match status" value="1"/>
</dbReference>
<evidence type="ECO:0000256" key="3">
    <source>
        <dbReference type="ARBA" id="ARBA00022801"/>
    </source>
</evidence>
<evidence type="ECO:0000256" key="5">
    <source>
        <dbReference type="SAM" id="SignalP"/>
    </source>
</evidence>
<dbReference type="Proteomes" id="UP000283077">
    <property type="component" value="Unassembled WGS sequence"/>
</dbReference>
<feature type="signal peptide" evidence="5">
    <location>
        <begin position="1"/>
        <end position="20"/>
    </location>
</feature>
<organism evidence="7 8">
    <name type="scientific">Rheinheimera riviphila</name>
    <dbReference type="NCBI Taxonomy" id="1834037"/>
    <lineage>
        <taxon>Bacteria</taxon>
        <taxon>Pseudomonadati</taxon>
        <taxon>Pseudomonadota</taxon>
        <taxon>Gammaproteobacteria</taxon>
        <taxon>Chromatiales</taxon>
        <taxon>Chromatiaceae</taxon>
        <taxon>Rheinheimera</taxon>
    </lineage>
</organism>
<dbReference type="PANTHER" id="PTHR43817:SF1">
    <property type="entry name" value="HYDROLASE, FAMILY 43, PUTATIVE (AFU_ORTHOLOGUE AFUA_3G01660)-RELATED"/>
    <property type="match status" value="1"/>
</dbReference>
<keyword evidence="4" id="KW-0326">Glycosidase</keyword>
<dbReference type="InterPro" id="IPR006710">
    <property type="entry name" value="Glyco_hydro_43"/>
</dbReference>
<dbReference type="InterPro" id="IPR023296">
    <property type="entry name" value="Glyco_hydro_beta-prop_sf"/>
</dbReference>
<keyword evidence="3" id="KW-0378">Hydrolase</keyword>
<dbReference type="Pfam" id="PF14200">
    <property type="entry name" value="RicinB_lectin_2"/>
    <property type="match status" value="1"/>
</dbReference>
<evidence type="ECO:0000256" key="1">
    <source>
        <dbReference type="ARBA" id="ARBA00009865"/>
    </source>
</evidence>
<keyword evidence="2 5" id="KW-0732">Signal</keyword>
<dbReference type="AlphaFoldDB" id="A0A437QBX4"/>
<gene>
    <name evidence="7" type="ORF">EOE67_18960</name>
</gene>
<comment type="similarity">
    <text evidence="1">Belongs to the glycosyl hydrolase 43 family.</text>
</comment>
<evidence type="ECO:0000259" key="6">
    <source>
        <dbReference type="Pfam" id="PF14200"/>
    </source>
</evidence>
<dbReference type="InterPro" id="IPR035992">
    <property type="entry name" value="Ricin_B-like_lectins"/>
</dbReference>
<accession>A0A437QBX4</accession>
<dbReference type="SUPFAM" id="SSF75005">
    <property type="entry name" value="Arabinanase/levansucrase/invertase"/>
    <property type="match status" value="1"/>
</dbReference>
<dbReference type="Pfam" id="PF04616">
    <property type="entry name" value="Glyco_hydro_43"/>
    <property type="match status" value="1"/>
</dbReference>
<dbReference type="GO" id="GO:0005975">
    <property type="term" value="P:carbohydrate metabolic process"/>
    <property type="evidence" value="ECO:0007669"/>
    <property type="project" value="InterPro"/>
</dbReference>
<dbReference type="GO" id="GO:0004553">
    <property type="term" value="F:hydrolase activity, hydrolyzing O-glycosyl compounds"/>
    <property type="evidence" value="ECO:0007669"/>
    <property type="project" value="InterPro"/>
</dbReference>
<proteinExistence type="inferred from homology"/>
<dbReference type="Gene3D" id="2.80.10.50">
    <property type="match status" value="1"/>
</dbReference>